<dbReference type="Proteomes" id="UP000319976">
    <property type="component" value="Chromosome"/>
</dbReference>
<protein>
    <submittedName>
        <fullName evidence="1">Uncharacterized protein</fullName>
    </submittedName>
</protein>
<accession>A0A517T5U7</accession>
<proteinExistence type="predicted"/>
<sequence length="151" mass="16702">MGTYFLLAIFKPSTRILTMSSSTESSSTDPGEDIQELLDRPFVAQVCICGFLACTLGCVGGVAFTQSSSELFSVHQPKSTMWEDMSQMTWESISASPTEFRVIPDSTLSEAQRVPVEAKRPLIHVDTEYTDAELKETLEKSNVSLHFKPTL</sequence>
<evidence type="ECO:0000313" key="1">
    <source>
        <dbReference type="EMBL" id="QDT63740.1"/>
    </source>
</evidence>
<gene>
    <name evidence="1" type="ORF">V22_09650</name>
</gene>
<organism evidence="1 2">
    <name type="scientific">Calycomorphotria hydatis</name>
    <dbReference type="NCBI Taxonomy" id="2528027"/>
    <lineage>
        <taxon>Bacteria</taxon>
        <taxon>Pseudomonadati</taxon>
        <taxon>Planctomycetota</taxon>
        <taxon>Planctomycetia</taxon>
        <taxon>Planctomycetales</taxon>
        <taxon>Planctomycetaceae</taxon>
        <taxon>Calycomorphotria</taxon>
    </lineage>
</organism>
<name>A0A517T5U7_9PLAN</name>
<reference evidence="1 2" key="1">
    <citation type="submission" date="2019-02" db="EMBL/GenBank/DDBJ databases">
        <title>Deep-cultivation of Planctomycetes and their phenomic and genomic characterization uncovers novel biology.</title>
        <authorList>
            <person name="Wiegand S."/>
            <person name="Jogler M."/>
            <person name="Boedeker C."/>
            <person name="Pinto D."/>
            <person name="Vollmers J."/>
            <person name="Rivas-Marin E."/>
            <person name="Kohn T."/>
            <person name="Peeters S.H."/>
            <person name="Heuer A."/>
            <person name="Rast P."/>
            <person name="Oberbeckmann S."/>
            <person name="Bunk B."/>
            <person name="Jeske O."/>
            <person name="Meyerdierks A."/>
            <person name="Storesund J.E."/>
            <person name="Kallscheuer N."/>
            <person name="Luecker S."/>
            <person name="Lage O.M."/>
            <person name="Pohl T."/>
            <person name="Merkel B.J."/>
            <person name="Hornburger P."/>
            <person name="Mueller R.-W."/>
            <person name="Bruemmer F."/>
            <person name="Labrenz M."/>
            <person name="Spormann A.M."/>
            <person name="Op den Camp H."/>
            <person name="Overmann J."/>
            <person name="Amann R."/>
            <person name="Jetten M.S.M."/>
            <person name="Mascher T."/>
            <person name="Medema M.H."/>
            <person name="Devos D.P."/>
            <person name="Kaster A.-K."/>
            <person name="Ovreas L."/>
            <person name="Rohde M."/>
            <person name="Galperin M.Y."/>
            <person name="Jogler C."/>
        </authorList>
    </citation>
    <scope>NUCLEOTIDE SEQUENCE [LARGE SCALE GENOMIC DNA]</scope>
    <source>
        <strain evidence="1 2">V22</strain>
    </source>
</reference>
<keyword evidence="2" id="KW-1185">Reference proteome</keyword>
<dbReference type="AlphaFoldDB" id="A0A517T5U7"/>
<dbReference type="EMBL" id="CP036316">
    <property type="protein sequence ID" value="QDT63740.1"/>
    <property type="molecule type" value="Genomic_DNA"/>
</dbReference>
<dbReference type="KEGG" id="chya:V22_09650"/>
<evidence type="ECO:0000313" key="2">
    <source>
        <dbReference type="Proteomes" id="UP000319976"/>
    </source>
</evidence>